<reference evidence="2 3" key="1">
    <citation type="journal article" date="2018" name="Mol. Genet. Genomics">
        <title>The red deer Cervus elaphus genome CerEla1.0: sequencing, annotating, genes, and chromosomes.</title>
        <authorList>
            <person name="Bana N.A."/>
            <person name="Nyiri A."/>
            <person name="Nagy J."/>
            <person name="Frank K."/>
            <person name="Nagy T."/>
            <person name="Steger V."/>
            <person name="Schiller M."/>
            <person name="Lakatos P."/>
            <person name="Sugar L."/>
            <person name="Horn P."/>
            <person name="Barta E."/>
            <person name="Orosz L."/>
        </authorList>
    </citation>
    <scope>NUCLEOTIDE SEQUENCE [LARGE SCALE GENOMIC DNA]</scope>
    <source>
        <strain evidence="2">Hungarian</strain>
    </source>
</reference>
<feature type="compositionally biased region" description="Basic and acidic residues" evidence="1">
    <location>
        <begin position="29"/>
        <end position="48"/>
    </location>
</feature>
<gene>
    <name evidence="2" type="ORF">Celaphus_00000020</name>
</gene>
<feature type="region of interest" description="Disordered" evidence="1">
    <location>
        <begin position="21"/>
        <end position="69"/>
    </location>
</feature>
<name>A0A212DAK1_CEREH</name>
<dbReference type="EMBL" id="MKHE01000005">
    <property type="protein sequence ID" value="OWK15255.1"/>
    <property type="molecule type" value="Genomic_DNA"/>
</dbReference>
<evidence type="ECO:0000313" key="2">
    <source>
        <dbReference type="EMBL" id="OWK15255.1"/>
    </source>
</evidence>
<proteinExistence type="predicted"/>
<dbReference type="AlphaFoldDB" id="A0A212DAK1"/>
<sequence>MSVSRARRDLRDLVQGLQTLRSRSSSKNLDTHRVKEPHQLGPWTDRRSCGAALGTSSPEAPSPMSRASAHLSSGTWSLVFSATCLCVVGRAPAALG</sequence>
<evidence type="ECO:0000256" key="1">
    <source>
        <dbReference type="SAM" id="MobiDB-lite"/>
    </source>
</evidence>
<evidence type="ECO:0000313" key="3">
    <source>
        <dbReference type="Proteomes" id="UP000242450"/>
    </source>
</evidence>
<organism evidence="2 3">
    <name type="scientific">Cervus elaphus hippelaphus</name>
    <name type="common">European red deer</name>
    <dbReference type="NCBI Taxonomy" id="46360"/>
    <lineage>
        <taxon>Eukaryota</taxon>
        <taxon>Metazoa</taxon>
        <taxon>Chordata</taxon>
        <taxon>Craniata</taxon>
        <taxon>Vertebrata</taxon>
        <taxon>Euteleostomi</taxon>
        <taxon>Mammalia</taxon>
        <taxon>Eutheria</taxon>
        <taxon>Laurasiatheria</taxon>
        <taxon>Artiodactyla</taxon>
        <taxon>Ruminantia</taxon>
        <taxon>Pecora</taxon>
        <taxon>Cervidae</taxon>
        <taxon>Cervinae</taxon>
        <taxon>Cervus</taxon>
    </lineage>
</organism>
<protein>
    <submittedName>
        <fullName evidence="2">Uncharacterized protein</fullName>
    </submittedName>
</protein>
<feature type="non-terminal residue" evidence="2">
    <location>
        <position position="96"/>
    </location>
</feature>
<dbReference type="Proteomes" id="UP000242450">
    <property type="component" value="Chromosome 5"/>
</dbReference>
<keyword evidence="3" id="KW-1185">Reference proteome</keyword>
<accession>A0A212DAK1</accession>
<comment type="caution">
    <text evidence="2">The sequence shown here is derived from an EMBL/GenBank/DDBJ whole genome shotgun (WGS) entry which is preliminary data.</text>
</comment>